<organism evidence="1 2">
    <name type="scientific">Ruminococcus callidus ATCC 27760</name>
    <dbReference type="NCBI Taxonomy" id="411473"/>
    <lineage>
        <taxon>Bacteria</taxon>
        <taxon>Bacillati</taxon>
        <taxon>Bacillota</taxon>
        <taxon>Clostridia</taxon>
        <taxon>Eubacteriales</taxon>
        <taxon>Oscillospiraceae</taxon>
        <taxon>Ruminococcus</taxon>
    </lineage>
</organism>
<comment type="caution">
    <text evidence="1">The sequence shown here is derived from an EMBL/GenBank/DDBJ whole genome shotgun (WGS) entry which is preliminary data.</text>
</comment>
<dbReference type="AlphaFoldDB" id="U2KNI8"/>
<evidence type="ECO:0000313" key="2">
    <source>
        <dbReference type="Proteomes" id="UP000016662"/>
    </source>
</evidence>
<dbReference type="Proteomes" id="UP000016662">
    <property type="component" value="Unassembled WGS sequence"/>
</dbReference>
<dbReference type="HOGENOM" id="CLU_063443_1_0_9"/>
<sequence>DFAEELLDIANAHADLLYIKTDGSLDDGMELVSHPCTMDYHINEFPWEDIMHRAVRQGYRSHQTSTCGLHLHVNRNAFSDNQEGQDEVISRILYFVEHHWNELLKFSRRSEYTMNRWAARYGYEHTPKAIMDKAKKGGNGRYAAVNLCNYHTVEFRLFRGTLKYNTFIATIQLVNRICDAAMYNTDDSIAKLSWSDFVADITEPELIQYLKERQLYVNEEVCAEEEM</sequence>
<name>U2KNI8_9FIRM</name>
<dbReference type="RefSeq" id="WP_021683665.1">
    <property type="nucleotide sequence ID" value="NZ_KI260505.1"/>
</dbReference>
<dbReference type="PATRIC" id="fig|411473.3.peg.1770"/>
<feature type="non-terminal residue" evidence="1">
    <location>
        <position position="1"/>
    </location>
</feature>
<protein>
    <recommendedName>
        <fullName evidence="3">Amidoligase enzyme</fullName>
    </recommendedName>
</protein>
<dbReference type="InterPro" id="IPR022025">
    <property type="entry name" value="Amidoligase_2"/>
</dbReference>
<dbReference type="EMBL" id="AWVF01000269">
    <property type="protein sequence ID" value="ERJ93847.1"/>
    <property type="molecule type" value="Genomic_DNA"/>
</dbReference>
<keyword evidence="2" id="KW-1185">Reference proteome</keyword>
<evidence type="ECO:0008006" key="3">
    <source>
        <dbReference type="Google" id="ProtNLM"/>
    </source>
</evidence>
<dbReference type="Pfam" id="PF12224">
    <property type="entry name" value="Amidoligase_2"/>
    <property type="match status" value="1"/>
</dbReference>
<gene>
    <name evidence="1" type="ORF">RUMCAL_02147</name>
</gene>
<reference evidence="1 2" key="1">
    <citation type="submission" date="2013-07" db="EMBL/GenBank/DDBJ databases">
        <authorList>
            <person name="Weinstock G."/>
            <person name="Sodergren E."/>
            <person name="Wylie T."/>
            <person name="Fulton L."/>
            <person name="Fulton R."/>
            <person name="Fronick C."/>
            <person name="O'Laughlin M."/>
            <person name="Godfrey J."/>
            <person name="Miner T."/>
            <person name="Herter B."/>
            <person name="Appelbaum E."/>
            <person name="Cordes M."/>
            <person name="Lek S."/>
            <person name="Wollam A."/>
            <person name="Pepin K.H."/>
            <person name="Palsikar V.B."/>
            <person name="Mitreva M."/>
            <person name="Wilson R.K."/>
        </authorList>
    </citation>
    <scope>NUCLEOTIDE SEQUENCE [LARGE SCALE GENOMIC DNA]</scope>
    <source>
        <strain evidence="1 2">ATCC 27760</strain>
    </source>
</reference>
<dbReference type="eggNOG" id="ENOG502Z83S">
    <property type="taxonomic scope" value="Bacteria"/>
</dbReference>
<proteinExistence type="predicted"/>
<accession>U2KNI8</accession>
<evidence type="ECO:0000313" key="1">
    <source>
        <dbReference type="EMBL" id="ERJ93847.1"/>
    </source>
</evidence>